<keyword evidence="2" id="KW-0479">Metal-binding</keyword>
<comment type="caution">
    <text evidence="6">The sequence shown here is derived from an EMBL/GenBank/DDBJ whole genome shotgun (WGS) entry which is preliminary data.</text>
</comment>
<sequence length="130" mass="14358">MVIKGSCLCGQVSYQINGPVGEIVHCHCRTCRKAHGAAFSSVASVQDRDFQLNGGALLKSFESSPGKRRFFCTECGTQIYAKRDNTEHVILRLGSLDDDPGSREAKHIWVADKASWYALRSDIPCFGTFE</sequence>
<comment type="similarity">
    <text evidence="1">Belongs to the Gfa family.</text>
</comment>
<accession>A0ABN0XXG8</accession>
<dbReference type="InterPro" id="IPR006913">
    <property type="entry name" value="CENP-V/GFA"/>
</dbReference>
<evidence type="ECO:0000256" key="4">
    <source>
        <dbReference type="ARBA" id="ARBA00023239"/>
    </source>
</evidence>
<evidence type="ECO:0000256" key="1">
    <source>
        <dbReference type="ARBA" id="ARBA00005495"/>
    </source>
</evidence>
<dbReference type="InterPro" id="IPR011057">
    <property type="entry name" value="Mss4-like_sf"/>
</dbReference>
<organism evidence="6 7">
    <name type="scientific">Bowmanella denitrificans</name>
    <dbReference type="NCBI Taxonomy" id="366582"/>
    <lineage>
        <taxon>Bacteria</taxon>
        <taxon>Pseudomonadati</taxon>
        <taxon>Pseudomonadota</taxon>
        <taxon>Gammaproteobacteria</taxon>
        <taxon>Alteromonadales</taxon>
        <taxon>Alteromonadaceae</taxon>
        <taxon>Bowmanella</taxon>
    </lineage>
</organism>
<dbReference type="SUPFAM" id="SSF51316">
    <property type="entry name" value="Mss4-like"/>
    <property type="match status" value="1"/>
</dbReference>
<reference evidence="6 7" key="1">
    <citation type="journal article" date="2019" name="Int. J. Syst. Evol. Microbiol.">
        <title>The Global Catalogue of Microorganisms (GCM) 10K type strain sequencing project: providing services to taxonomists for standard genome sequencing and annotation.</title>
        <authorList>
            <consortium name="The Broad Institute Genomics Platform"/>
            <consortium name="The Broad Institute Genome Sequencing Center for Infectious Disease"/>
            <person name="Wu L."/>
            <person name="Ma J."/>
        </authorList>
    </citation>
    <scope>NUCLEOTIDE SEQUENCE [LARGE SCALE GENOMIC DNA]</scope>
    <source>
        <strain evidence="6 7">JCM 13378</strain>
    </source>
</reference>
<gene>
    <name evidence="6" type="ORF">GCM10009092_45120</name>
</gene>
<dbReference type="EMBL" id="BAAAEI010000031">
    <property type="protein sequence ID" value="GAA0375886.1"/>
    <property type="molecule type" value="Genomic_DNA"/>
</dbReference>
<keyword evidence="4" id="KW-0456">Lyase</keyword>
<keyword evidence="7" id="KW-1185">Reference proteome</keyword>
<dbReference type="PANTHER" id="PTHR33337:SF40">
    <property type="entry name" value="CENP-V_GFA DOMAIN-CONTAINING PROTEIN-RELATED"/>
    <property type="match status" value="1"/>
</dbReference>
<dbReference type="Pfam" id="PF04828">
    <property type="entry name" value="GFA"/>
    <property type="match status" value="1"/>
</dbReference>
<name>A0ABN0XXG8_9ALTE</name>
<dbReference type="PROSITE" id="PS51891">
    <property type="entry name" value="CENP_V_GFA"/>
    <property type="match status" value="1"/>
</dbReference>
<keyword evidence="3" id="KW-0862">Zinc</keyword>
<evidence type="ECO:0000256" key="2">
    <source>
        <dbReference type="ARBA" id="ARBA00022723"/>
    </source>
</evidence>
<proteinExistence type="inferred from homology"/>
<protein>
    <submittedName>
        <fullName evidence="6">GFA family protein</fullName>
    </submittedName>
</protein>
<dbReference type="PANTHER" id="PTHR33337">
    <property type="entry name" value="GFA DOMAIN-CONTAINING PROTEIN"/>
    <property type="match status" value="1"/>
</dbReference>
<evidence type="ECO:0000259" key="5">
    <source>
        <dbReference type="PROSITE" id="PS51891"/>
    </source>
</evidence>
<dbReference type="Gene3D" id="3.90.1590.10">
    <property type="entry name" value="glutathione-dependent formaldehyde- activating enzyme (gfa)"/>
    <property type="match status" value="1"/>
</dbReference>
<evidence type="ECO:0000256" key="3">
    <source>
        <dbReference type="ARBA" id="ARBA00022833"/>
    </source>
</evidence>
<feature type="domain" description="CENP-V/GFA" evidence="5">
    <location>
        <begin position="3"/>
        <end position="117"/>
    </location>
</feature>
<evidence type="ECO:0000313" key="7">
    <source>
        <dbReference type="Proteomes" id="UP001501757"/>
    </source>
</evidence>
<dbReference type="Proteomes" id="UP001501757">
    <property type="component" value="Unassembled WGS sequence"/>
</dbReference>
<evidence type="ECO:0000313" key="6">
    <source>
        <dbReference type="EMBL" id="GAA0375886.1"/>
    </source>
</evidence>